<keyword evidence="6" id="KW-0238">DNA-binding</keyword>
<evidence type="ECO:0000313" key="13">
    <source>
        <dbReference type="Proteomes" id="UP001149074"/>
    </source>
</evidence>
<dbReference type="PROSITE" id="PS50048">
    <property type="entry name" value="ZN2_CY6_FUNGAL_2"/>
    <property type="match status" value="1"/>
</dbReference>
<dbReference type="GO" id="GO:0006351">
    <property type="term" value="P:DNA-templated transcription"/>
    <property type="evidence" value="ECO:0007669"/>
    <property type="project" value="InterPro"/>
</dbReference>
<dbReference type="PANTHER" id="PTHR47655:SF2">
    <property type="entry name" value="QUINIC ACID UTILIZATION ACTIVATOR"/>
    <property type="match status" value="1"/>
</dbReference>
<dbReference type="SUPFAM" id="SSF57701">
    <property type="entry name" value="Zn2/Cys6 DNA-binding domain"/>
    <property type="match status" value="1"/>
</dbReference>
<feature type="region of interest" description="Disordered" evidence="10">
    <location>
        <begin position="896"/>
        <end position="925"/>
    </location>
</feature>
<feature type="compositionally biased region" description="Pro residues" evidence="10">
    <location>
        <begin position="793"/>
        <end position="814"/>
    </location>
</feature>
<feature type="region of interest" description="Disordered" evidence="10">
    <location>
        <begin position="664"/>
        <end position="690"/>
    </location>
</feature>
<protein>
    <recommendedName>
        <fullName evidence="11">Zn(2)-C6 fungal-type domain-containing protein</fullName>
    </recommendedName>
</protein>
<gene>
    <name evidence="12" type="ORF">N7532_005786</name>
</gene>
<feature type="compositionally biased region" description="Polar residues" evidence="10">
    <location>
        <begin position="1"/>
        <end position="12"/>
    </location>
</feature>
<dbReference type="Proteomes" id="UP001149074">
    <property type="component" value="Unassembled WGS sequence"/>
</dbReference>
<dbReference type="CDD" id="cd00067">
    <property type="entry name" value="GAL4"/>
    <property type="match status" value="1"/>
</dbReference>
<keyword evidence="3" id="KW-0862">Zinc</keyword>
<dbReference type="InterPro" id="IPR052783">
    <property type="entry name" value="Metabolic/Drug-Res_Regulator"/>
</dbReference>
<keyword evidence="8" id="KW-0804">Transcription</keyword>
<comment type="caution">
    <text evidence="12">The sequence shown here is derived from an EMBL/GenBank/DDBJ whole genome shotgun (WGS) entry which is preliminary data.</text>
</comment>
<dbReference type="GO" id="GO:0045944">
    <property type="term" value="P:positive regulation of transcription by RNA polymerase II"/>
    <property type="evidence" value="ECO:0007669"/>
    <property type="project" value="TreeGrafter"/>
</dbReference>
<dbReference type="SMART" id="SM00906">
    <property type="entry name" value="Fungal_trans"/>
    <property type="match status" value="1"/>
</dbReference>
<dbReference type="GeneID" id="81357259"/>
<dbReference type="InterPro" id="IPR001138">
    <property type="entry name" value="Zn2Cys6_DnaBD"/>
</dbReference>
<dbReference type="InterPro" id="IPR036864">
    <property type="entry name" value="Zn2-C6_fun-type_DNA-bd_sf"/>
</dbReference>
<evidence type="ECO:0000313" key="12">
    <source>
        <dbReference type="EMBL" id="KAJ5098785.1"/>
    </source>
</evidence>
<feature type="region of interest" description="Disordered" evidence="10">
    <location>
        <begin position="189"/>
        <end position="235"/>
    </location>
</feature>
<dbReference type="GO" id="GO:0008270">
    <property type="term" value="F:zinc ion binding"/>
    <property type="evidence" value="ECO:0007669"/>
    <property type="project" value="InterPro"/>
</dbReference>
<sequence>MSSESRQATGASGKSKRRWTDAEEDTRPNGPEDSAQPKRQRVSRACDSCRSKKDKCDGVQPVCSTCSSLCRPCTYKANPKKRGLPTGYIRSLELLWGLVFQRIQGSEDVMRAMMRSINLPSHLATMGKEAEGSDTLLSSFKNSTVLRDIERMLVVLEQPEEERERSLLAYGDGDTPLDVDGILASSEAQEWQLPEGREQRETPSFPEISPSRTSMTGPAPRTTRGKDCGVQTTPTDDFQPQSLAISLMPDDSRSISTSTSLQLPFNAWPLLDIYFSYTQCWFPILEKHDILRTAFQYTEGDVYMSRTASGSGDHAALWAVLTLASLQDASITAGAHSDGHVTQLNSLHLYNTARDLIPSETGPFEVGHVQALLILSLIKFGQQEWTSAWMLVGHAVRVAQTVGLDQPSSHVPSKATEQGKQLGRAKHVFLGCFVLETLIAEQTSQTPSLRKDDLARVGSINEDGLEEWHPWEDQTGLRPAQVSRASMQRGPLHALSTFNRLVSLTCILNDLCFYNQDPTISRSQLESLELQLQRWATALPKSYRVDLQTQPLKLASPHIFGLEMTYQSIVTTLSLQIALRESDQNTPEAPHRSRAIESSKRLLQLLQTYMETYSFSATAPTFGMILKYCLPRSLTRDLVSDVELGIRNKIQSFSTHLGQLWLMPERPNTGRTMGQRTQETTVSPATSQQPDLATHDVQHIMPAHTPQHLGGSAEPHPSQTTSHPPPSDSFLSTPWIRAPQNIDDGAGLLPTPPSMSAGAGSEVPGQPGPLDASLGSGMRPSPSAPSKSQNGPPMIPDLTTPPFPPGGQYPPPYQDPSLGLSPFVDMEGYGAPRQQQPQQQRIAPDLDALFDELASLDGAEKADNQPEFMQNLGFVADSSMPEIYSFSSQIEPFLLAQTQQMPGNGPAPVGRRESQPIRLSDTPRR</sequence>
<feature type="compositionally biased region" description="Polar residues" evidence="10">
    <location>
        <begin position="669"/>
        <end position="690"/>
    </location>
</feature>
<keyword evidence="5" id="KW-0805">Transcription regulation</keyword>
<organism evidence="12 13">
    <name type="scientific">Penicillium argentinense</name>
    <dbReference type="NCBI Taxonomy" id="1131581"/>
    <lineage>
        <taxon>Eukaryota</taxon>
        <taxon>Fungi</taxon>
        <taxon>Dikarya</taxon>
        <taxon>Ascomycota</taxon>
        <taxon>Pezizomycotina</taxon>
        <taxon>Eurotiomycetes</taxon>
        <taxon>Eurotiomycetidae</taxon>
        <taxon>Eurotiales</taxon>
        <taxon>Aspergillaceae</taxon>
        <taxon>Penicillium</taxon>
    </lineage>
</organism>
<evidence type="ECO:0000256" key="2">
    <source>
        <dbReference type="ARBA" id="ARBA00022723"/>
    </source>
</evidence>
<dbReference type="GO" id="GO:0003677">
    <property type="term" value="F:DNA binding"/>
    <property type="evidence" value="ECO:0007669"/>
    <property type="project" value="UniProtKB-KW"/>
</dbReference>
<evidence type="ECO:0000256" key="10">
    <source>
        <dbReference type="SAM" id="MobiDB-lite"/>
    </source>
</evidence>
<evidence type="ECO:0000256" key="7">
    <source>
        <dbReference type="ARBA" id="ARBA00023159"/>
    </source>
</evidence>
<name>A0A9W9FEU3_9EURO</name>
<dbReference type="GO" id="GO:0005634">
    <property type="term" value="C:nucleus"/>
    <property type="evidence" value="ECO:0007669"/>
    <property type="project" value="UniProtKB-SubCell"/>
</dbReference>
<dbReference type="InterPro" id="IPR007219">
    <property type="entry name" value="XnlR_reg_dom"/>
</dbReference>
<dbReference type="RefSeq" id="XP_056474439.1">
    <property type="nucleotide sequence ID" value="XM_056618280.1"/>
</dbReference>
<reference evidence="12" key="2">
    <citation type="journal article" date="2023" name="IMA Fungus">
        <title>Comparative genomic study of the Penicillium genus elucidates a diverse pangenome and 15 lateral gene transfer events.</title>
        <authorList>
            <person name="Petersen C."/>
            <person name="Sorensen T."/>
            <person name="Nielsen M.R."/>
            <person name="Sondergaard T.E."/>
            <person name="Sorensen J.L."/>
            <person name="Fitzpatrick D.A."/>
            <person name="Frisvad J.C."/>
            <person name="Nielsen K.L."/>
        </authorList>
    </citation>
    <scope>NUCLEOTIDE SEQUENCE</scope>
    <source>
        <strain evidence="12">IBT 30761</strain>
    </source>
</reference>
<evidence type="ECO:0000256" key="5">
    <source>
        <dbReference type="ARBA" id="ARBA00023015"/>
    </source>
</evidence>
<feature type="compositionally biased region" description="Basic and acidic residues" evidence="10">
    <location>
        <begin position="18"/>
        <end position="27"/>
    </location>
</feature>
<keyword evidence="2" id="KW-0479">Metal-binding</keyword>
<proteinExistence type="predicted"/>
<dbReference type="OrthoDB" id="3364175at2759"/>
<accession>A0A9W9FEU3</accession>
<evidence type="ECO:0000256" key="8">
    <source>
        <dbReference type="ARBA" id="ARBA00023163"/>
    </source>
</evidence>
<dbReference type="EMBL" id="JAPQKI010000005">
    <property type="protein sequence ID" value="KAJ5098785.1"/>
    <property type="molecule type" value="Genomic_DNA"/>
</dbReference>
<evidence type="ECO:0000256" key="3">
    <source>
        <dbReference type="ARBA" id="ARBA00022833"/>
    </source>
</evidence>
<dbReference type="PROSITE" id="PS00463">
    <property type="entry name" value="ZN2_CY6_FUNGAL_1"/>
    <property type="match status" value="1"/>
</dbReference>
<keyword evidence="7" id="KW-0010">Activator</keyword>
<evidence type="ECO:0000256" key="4">
    <source>
        <dbReference type="ARBA" id="ARBA00022911"/>
    </source>
</evidence>
<keyword evidence="9" id="KW-0539">Nucleus</keyword>
<dbReference type="PANTHER" id="PTHR47655">
    <property type="entry name" value="QUINIC ACID UTILIZATION ACTIVATOR"/>
    <property type="match status" value="1"/>
</dbReference>
<dbReference type="GO" id="GO:0000981">
    <property type="term" value="F:DNA-binding transcription factor activity, RNA polymerase II-specific"/>
    <property type="evidence" value="ECO:0007669"/>
    <property type="project" value="InterPro"/>
</dbReference>
<reference evidence="12" key="1">
    <citation type="submission" date="2022-11" db="EMBL/GenBank/DDBJ databases">
        <authorList>
            <person name="Petersen C."/>
        </authorList>
    </citation>
    <scope>NUCLEOTIDE SEQUENCE</scope>
    <source>
        <strain evidence="12">IBT 30761</strain>
    </source>
</reference>
<keyword evidence="4" id="KW-0672">Quinate metabolism</keyword>
<dbReference type="Gene3D" id="4.10.240.10">
    <property type="entry name" value="Zn(2)-C6 fungal-type DNA-binding domain"/>
    <property type="match status" value="1"/>
</dbReference>
<dbReference type="Pfam" id="PF04082">
    <property type="entry name" value="Fungal_trans"/>
    <property type="match status" value="1"/>
</dbReference>
<evidence type="ECO:0000256" key="9">
    <source>
        <dbReference type="ARBA" id="ARBA00023242"/>
    </source>
</evidence>
<comment type="subcellular location">
    <subcellularLocation>
        <location evidence="1">Nucleus</location>
    </subcellularLocation>
</comment>
<dbReference type="SMART" id="SM00066">
    <property type="entry name" value="GAL4"/>
    <property type="match status" value="1"/>
</dbReference>
<evidence type="ECO:0000256" key="1">
    <source>
        <dbReference type="ARBA" id="ARBA00004123"/>
    </source>
</evidence>
<evidence type="ECO:0000256" key="6">
    <source>
        <dbReference type="ARBA" id="ARBA00023125"/>
    </source>
</evidence>
<dbReference type="Pfam" id="PF00172">
    <property type="entry name" value="Zn_clus"/>
    <property type="match status" value="1"/>
</dbReference>
<feature type="domain" description="Zn(2)-C6 fungal-type" evidence="11">
    <location>
        <begin position="45"/>
        <end position="75"/>
    </location>
</feature>
<feature type="compositionally biased region" description="Low complexity" evidence="10">
    <location>
        <begin position="832"/>
        <end position="841"/>
    </location>
</feature>
<feature type="compositionally biased region" description="Basic and acidic residues" evidence="10">
    <location>
        <begin position="910"/>
        <end position="925"/>
    </location>
</feature>
<dbReference type="FunFam" id="4.10.240.10:FF:000005">
    <property type="entry name" value="Quinic acid utilization activator"/>
    <property type="match status" value="1"/>
</dbReference>
<feature type="region of interest" description="Disordered" evidence="10">
    <location>
        <begin position="1"/>
        <end position="42"/>
    </location>
</feature>
<feature type="region of interest" description="Disordered" evidence="10">
    <location>
        <begin position="703"/>
        <end position="841"/>
    </location>
</feature>
<dbReference type="AlphaFoldDB" id="A0A9W9FEU3"/>
<evidence type="ECO:0000259" key="11">
    <source>
        <dbReference type="PROSITE" id="PS50048"/>
    </source>
</evidence>
<dbReference type="CDD" id="cd12148">
    <property type="entry name" value="fungal_TF_MHR"/>
    <property type="match status" value="1"/>
</dbReference>
<keyword evidence="13" id="KW-1185">Reference proteome</keyword>